<evidence type="ECO:0000313" key="2">
    <source>
        <dbReference type="EMBL" id="RST30939.1"/>
    </source>
</evidence>
<feature type="compositionally biased region" description="Polar residues" evidence="1">
    <location>
        <begin position="1"/>
        <end position="18"/>
    </location>
</feature>
<evidence type="ECO:0000256" key="1">
    <source>
        <dbReference type="SAM" id="MobiDB-lite"/>
    </source>
</evidence>
<dbReference type="EMBL" id="RWJF01000001">
    <property type="protein sequence ID" value="RST30939.1"/>
    <property type="molecule type" value="Genomic_DNA"/>
</dbReference>
<reference evidence="2 3" key="1">
    <citation type="submission" date="2018-12" db="EMBL/GenBank/DDBJ databases">
        <title>Sphingomonas sp. HMF7854 Genome sequencing and assembly.</title>
        <authorList>
            <person name="Cha I."/>
            <person name="Kang H."/>
            <person name="Kim H."/>
            <person name="Kang J."/>
            <person name="Joh K."/>
        </authorList>
    </citation>
    <scope>NUCLEOTIDE SEQUENCE [LARGE SCALE GENOMIC DNA]</scope>
    <source>
        <strain evidence="2 3">HMF7854</strain>
    </source>
</reference>
<keyword evidence="3" id="KW-1185">Reference proteome</keyword>
<evidence type="ECO:0000313" key="3">
    <source>
        <dbReference type="Proteomes" id="UP000274661"/>
    </source>
</evidence>
<accession>A0A3R9WSU1</accession>
<dbReference type="AlphaFoldDB" id="A0A3R9WSU1"/>
<name>A0A3R9WSU1_9SPHN</name>
<dbReference type="Proteomes" id="UP000274661">
    <property type="component" value="Unassembled WGS sequence"/>
</dbReference>
<feature type="region of interest" description="Disordered" evidence="1">
    <location>
        <begin position="1"/>
        <end position="93"/>
    </location>
</feature>
<gene>
    <name evidence="2" type="ORF">HMF7854_08905</name>
</gene>
<organism evidence="2 3">
    <name type="scientific">Sphingomonas ginkgonis</name>
    <dbReference type="NCBI Taxonomy" id="2315330"/>
    <lineage>
        <taxon>Bacteria</taxon>
        <taxon>Pseudomonadati</taxon>
        <taxon>Pseudomonadota</taxon>
        <taxon>Alphaproteobacteria</taxon>
        <taxon>Sphingomonadales</taxon>
        <taxon>Sphingomonadaceae</taxon>
        <taxon>Sphingomonas</taxon>
    </lineage>
</organism>
<proteinExistence type="predicted"/>
<dbReference type="RefSeq" id="WP_126718774.1">
    <property type="nucleotide sequence ID" value="NZ_RWJF01000001.1"/>
</dbReference>
<sequence length="93" mass="9763">MSQDQKQPMQADGSQSDIQSDEDMGGLASRREGGGGESEGGAYPNPHSGDEGDKDGSDKFFGHGGQSDQAYYGKDQLGEDKLGKTDNSQTSTD</sequence>
<protein>
    <submittedName>
        <fullName evidence="2">Uncharacterized protein</fullName>
    </submittedName>
</protein>
<feature type="compositionally biased region" description="Basic and acidic residues" evidence="1">
    <location>
        <begin position="48"/>
        <end position="61"/>
    </location>
</feature>
<comment type="caution">
    <text evidence="2">The sequence shown here is derived from an EMBL/GenBank/DDBJ whole genome shotgun (WGS) entry which is preliminary data.</text>
</comment>